<reference evidence="1 2" key="1">
    <citation type="journal article" date="2021" name="Nat. Commun.">
        <title>Genetic determinants of endophytism in the Arabidopsis root mycobiome.</title>
        <authorList>
            <person name="Mesny F."/>
            <person name="Miyauchi S."/>
            <person name="Thiergart T."/>
            <person name="Pickel B."/>
            <person name="Atanasova L."/>
            <person name="Karlsson M."/>
            <person name="Huettel B."/>
            <person name="Barry K.W."/>
            <person name="Haridas S."/>
            <person name="Chen C."/>
            <person name="Bauer D."/>
            <person name="Andreopoulos W."/>
            <person name="Pangilinan J."/>
            <person name="LaButti K."/>
            <person name="Riley R."/>
            <person name="Lipzen A."/>
            <person name="Clum A."/>
            <person name="Drula E."/>
            <person name="Henrissat B."/>
            <person name="Kohler A."/>
            <person name="Grigoriev I.V."/>
            <person name="Martin F.M."/>
            <person name="Hacquard S."/>
        </authorList>
    </citation>
    <scope>NUCLEOTIDE SEQUENCE [LARGE SCALE GENOMIC DNA]</scope>
    <source>
        <strain evidence="1 2">MPI-CAGE-CH-0241</strain>
    </source>
</reference>
<keyword evidence="2" id="KW-1185">Reference proteome</keyword>
<dbReference type="EMBL" id="JAGPYM010000002">
    <property type="protein sequence ID" value="KAH6898958.1"/>
    <property type="molecule type" value="Genomic_DNA"/>
</dbReference>
<name>A0A9P8WEW5_9HYPO</name>
<sequence length="308" mass="34018">MAILWTVVPTPLQLGCRCAAPHGKFLEVFGHPIQDIAEKLVDAEMSEVLCSHVVLVRLDKVLQCIGKLEKHLGEKAPNLAGLMGQLGHLTLTEIFQRVKAGKQVGQRLATDGDGLEDVGEEHADVSSRQSSQGLFQLTDLMGCHSLHSVVQVRGVLKVNVRRHLPQFPDLLRRHAQHGILHHIDLFGEQNLLALYVDFNVSPIQVSLSKKSTMERVGKVGIFMGSQHSMGSVCSSGHGAAQEYSEDEGEGFHCCRCAQRVLEEKVCLLRGVSVESVVSVRLCCRLLLRRLLKMFRQVSSRGLSLPRGW</sequence>
<evidence type="ECO:0000313" key="1">
    <source>
        <dbReference type="EMBL" id="KAH6898958.1"/>
    </source>
</evidence>
<accession>A0A9P8WEW5</accession>
<comment type="caution">
    <text evidence="1">The sequence shown here is derived from an EMBL/GenBank/DDBJ whole genome shotgun (WGS) entry which is preliminary data.</text>
</comment>
<dbReference type="AlphaFoldDB" id="A0A9P8WEW5"/>
<protein>
    <submittedName>
        <fullName evidence="1">Uncharacterized protein</fullName>
    </submittedName>
</protein>
<proteinExistence type="predicted"/>
<organism evidence="1 2">
    <name type="scientific">Thelonectria olida</name>
    <dbReference type="NCBI Taxonomy" id="1576542"/>
    <lineage>
        <taxon>Eukaryota</taxon>
        <taxon>Fungi</taxon>
        <taxon>Dikarya</taxon>
        <taxon>Ascomycota</taxon>
        <taxon>Pezizomycotina</taxon>
        <taxon>Sordariomycetes</taxon>
        <taxon>Hypocreomycetidae</taxon>
        <taxon>Hypocreales</taxon>
        <taxon>Nectriaceae</taxon>
        <taxon>Thelonectria</taxon>
    </lineage>
</organism>
<dbReference type="Proteomes" id="UP000777438">
    <property type="component" value="Unassembled WGS sequence"/>
</dbReference>
<evidence type="ECO:0000313" key="2">
    <source>
        <dbReference type="Proteomes" id="UP000777438"/>
    </source>
</evidence>
<gene>
    <name evidence="1" type="ORF">B0T10DRAFT_124790</name>
</gene>